<keyword evidence="2" id="KW-1185">Reference proteome</keyword>
<proteinExistence type="predicted"/>
<dbReference type="EMBL" id="FUWM01000031">
    <property type="protein sequence ID" value="SKA06056.1"/>
    <property type="molecule type" value="Genomic_DNA"/>
</dbReference>
<gene>
    <name evidence="1" type="ORF">SAMN02745118_02657</name>
</gene>
<accession>A0A1T4QQW4</accession>
<evidence type="ECO:0000313" key="2">
    <source>
        <dbReference type="Proteomes" id="UP000190625"/>
    </source>
</evidence>
<dbReference type="RefSeq" id="WP_159442965.1">
    <property type="nucleotide sequence ID" value="NZ_FUWM01000031.1"/>
</dbReference>
<protein>
    <recommendedName>
        <fullName evidence="3">Inhibitor of sigma-G Gin</fullName>
    </recommendedName>
</protein>
<sequence length="57" mass="6896">MFCIICDREIDENTFQNTCKNCEAKVDKMSKKILDSRELMRKKIDFWQLKSKEYNVS</sequence>
<reference evidence="2" key="1">
    <citation type="submission" date="2017-02" db="EMBL/GenBank/DDBJ databases">
        <authorList>
            <person name="Varghese N."/>
            <person name="Submissions S."/>
        </authorList>
    </citation>
    <scope>NUCLEOTIDE SEQUENCE [LARGE SCALE GENOMIC DNA]</scope>
    <source>
        <strain evidence="2">ATCC BAA-73</strain>
    </source>
</reference>
<evidence type="ECO:0008006" key="3">
    <source>
        <dbReference type="Google" id="ProtNLM"/>
    </source>
</evidence>
<dbReference type="Proteomes" id="UP000190625">
    <property type="component" value="Unassembled WGS sequence"/>
</dbReference>
<organism evidence="1 2">
    <name type="scientific">Selenihalanaerobacter shriftii</name>
    <dbReference type="NCBI Taxonomy" id="142842"/>
    <lineage>
        <taxon>Bacteria</taxon>
        <taxon>Bacillati</taxon>
        <taxon>Bacillota</taxon>
        <taxon>Clostridia</taxon>
        <taxon>Halanaerobiales</taxon>
        <taxon>Halobacteroidaceae</taxon>
        <taxon>Selenihalanaerobacter</taxon>
    </lineage>
</organism>
<dbReference type="STRING" id="142842.SAMN02745118_02657"/>
<dbReference type="AlphaFoldDB" id="A0A1T4QQW4"/>
<name>A0A1T4QQW4_9FIRM</name>
<evidence type="ECO:0000313" key="1">
    <source>
        <dbReference type="EMBL" id="SKA06056.1"/>
    </source>
</evidence>